<organism evidence="1 2">
    <name type="scientific">Ixodes persulcatus</name>
    <name type="common">Taiga tick</name>
    <dbReference type="NCBI Taxonomy" id="34615"/>
    <lineage>
        <taxon>Eukaryota</taxon>
        <taxon>Metazoa</taxon>
        <taxon>Ecdysozoa</taxon>
        <taxon>Arthropoda</taxon>
        <taxon>Chelicerata</taxon>
        <taxon>Arachnida</taxon>
        <taxon>Acari</taxon>
        <taxon>Parasitiformes</taxon>
        <taxon>Ixodida</taxon>
        <taxon>Ixodoidea</taxon>
        <taxon>Ixodidae</taxon>
        <taxon>Ixodinae</taxon>
        <taxon>Ixodes</taxon>
    </lineage>
</organism>
<sequence>MHTISPQMFLMCSIQKCNVCGEAHATSGCPLLGLAQKVDDKCVPSRARLSLPPNLALDEAPDGSPRVTAREAIPVGTQFGPVEAPRYRAFKGAPRFRLKVFPTKGRATCLDTSDEYQCNWMCFVEPAPEASLQNLIAYQLGQDIYFSVQKPIDCGDVLLVGYAPPYGRKMAGPAEEPAPPPPPPVAEQPGGPPVKRKRGRPPRSASAPRNTTVTIIPQANHSDESSAPDTADGTVACYDRQQWTCSQCGRLYRDSVVFARHLQDHYRPVYLRELAGRQRGGGRGARRGRGRPRGQGWSRPFAPPRRSSSPAGAIEEEDEEAVEIGEDTQQVADPDAALEQGGEVPAVPAEAPIEESQLGALLEEKEGTRLLIQLEDGTIHEITSYPSNLNLPTLGEHDEVHLTEDASNSTSEPTVTLATLDQLSLQRFHQDTVPQQVEHYEDGSDYEGEGYSDFEDDYDGGNVVPPGNHDPQPPNPVEQKLTEVEKDNRAGGPLSPSSTQELQNSECVDTPAIQAPEDYEDQNQVVEKFYRSVEQARMDRPKRPGRFRCDLCGKGFNQTLYLFRHIRKHTGEFTCSQCRRVFARKENLQNHACLGMMKSVNYPCTLCGKSFGSDRLLRRHTAKHTGQHMCNDCGKSYTTRVGGATAIFPRSWRTIRAVRRPPLDRFSCGVCGKAFTRHNYLLKHLPVHTGQHSCPVCGKWLRSLDSLANHVRMCTQVQEISLHGKVNCSHCHQEFTNAAEFRRHQYEHTHVHRCGVCGGRFRNLALLNAHVCQGLPVECDACGQVFDTVSALDEHRPTHGEPQFKCELCGKAFFRGEALSKHPCVHVLDPSAGPDAASRKKAAPSLTPLVCEVCGSRFSSTSSLNVHKNLHGEKRFQCDVCGKRFHRKDLLLEHHAVHGDPTFPCPTCRKLFKTKKSLDVHMMIHSGVKRFKCSVCSKEFFQKGNLQKHEDTHLSERRHRCTVCQKVFTTRESLGRHMLEHTRGRVFTCGICGRAFVKEHQLRNHHRMFHSNQAYTCHYCGLCLKLRHSLKRHLRKKHPEQESQWRNPEVLNNMLVLKGDAGVAAAEAADPGLDPGAAVEGLRRASVVGDGNLGSGGLEAVFEGADAIAAAESAREIAESLVANVMTEQGSEVLLAVEGFSSEELREAIATGRAQIKQGPTPDTIEISMPFEVTEGAGEQVTYMANLVDAPDHLVADGSADLAADTVGLQTTTAEVGAEQFVVSGMAEAQAGEEAAAQGQYITVPMYGMEDRAAPGQERPLTESTPATQEALLASVAEGIPYEEPRFVVARQEVTDGAQVVYETGRLPDQTMSHGAILLDDGTILQQEEQQEGPTDLLFYVLATSASQEDG</sequence>
<reference evidence="1 2" key="1">
    <citation type="journal article" date="2020" name="Cell">
        <title>Large-Scale Comparative Analyses of Tick Genomes Elucidate Their Genetic Diversity and Vector Capacities.</title>
        <authorList>
            <consortium name="Tick Genome and Microbiome Consortium (TIGMIC)"/>
            <person name="Jia N."/>
            <person name="Wang J."/>
            <person name="Shi W."/>
            <person name="Du L."/>
            <person name="Sun Y."/>
            <person name="Zhan W."/>
            <person name="Jiang J.F."/>
            <person name="Wang Q."/>
            <person name="Zhang B."/>
            <person name="Ji P."/>
            <person name="Bell-Sakyi L."/>
            <person name="Cui X.M."/>
            <person name="Yuan T.T."/>
            <person name="Jiang B.G."/>
            <person name="Yang W.F."/>
            <person name="Lam T.T."/>
            <person name="Chang Q.C."/>
            <person name="Ding S.J."/>
            <person name="Wang X.J."/>
            <person name="Zhu J.G."/>
            <person name="Ruan X.D."/>
            <person name="Zhao L."/>
            <person name="Wei J.T."/>
            <person name="Ye R.Z."/>
            <person name="Que T.C."/>
            <person name="Du C.H."/>
            <person name="Zhou Y.H."/>
            <person name="Cheng J.X."/>
            <person name="Dai P.F."/>
            <person name="Guo W.B."/>
            <person name="Han X.H."/>
            <person name="Huang E.J."/>
            <person name="Li L.F."/>
            <person name="Wei W."/>
            <person name="Gao Y.C."/>
            <person name="Liu J.Z."/>
            <person name="Shao H.Z."/>
            <person name="Wang X."/>
            <person name="Wang C.C."/>
            <person name="Yang T.C."/>
            <person name="Huo Q.B."/>
            <person name="Li W."/>
            <person name="Chen H.Y."/>
            <person name="Chen S.E."/>
            <person name="Zhou L.G."/>
            <person name="Ni X.B."/>
            <person name="Tian J.H."/>
            <person name="Sheng Y."/>
            <person name="Liu T."/>
            <person name="Pan Y.S."/>
            <person name="Xia L.Y."/>
            <person name="Li J."/>
            <person name="Zhao F."/>
            <person name="Cao W.C."/>
        </authorList>
    </citation>
    <scope>NUCLEOTIDE SEQUENCE [LARGE SCALE GENOMIC DNA]</scope>
    <source>
        <strain evidence="1">Iper-2018</strain>
    </source>
</reference>
<protein>
    <submittedName>
        <fullName evidence="1">Uncharacterized protein</fullName>
    </submittedName>
</protein>
<comment type="caution">
    <text evidence="1">The sequence shown here is derived from an EMBL/GenBank/DDBJ whole genome shotgun (WGS) entry which is preliminary data.</text>
</comment>
<evidence type="ECO:0000313" key="1">
    <source>
        <dbReference type="EMBL" id="KAG0415435.1"/>
    </source>
</evidence>
<keyword evidence="2" id="KW-1185">Reference proteome</keyword>
<accession>A0AC60P7P5</accession>
<dbReference type="EMBL" id="JABSTQ010011071">
    <property type="protein sequence ID" value="KAG0415435.1"/>
    <property type="molecule type" value="Genomic_DNA"/>
</dbReference>
<proteinExistence type="predicted"/>
<dbReference type="Proteomes" id="UP000805193">
    <property type="component" value="Unassembled WGS sequence"/>
</dbReference>
<name>A0AC60P7P5_IXOPE</name>
<gene>
    <name evidence="1" type="ORF">HPB47_007411</name>
</gene>
<evidence type="ECO:0000313" key="2">
    <source>
        <dbReference type="Proteomes" id="UP000805193"/>
    </source>
</evidence>